<dbReference type="SUPFAM" id="SSF46785">
    <property type="entry name" value="Winged helix' DNA-binding domain"/>
    <property type="match status" value="1"/>
</dbReference>
<protein>
    <recommendedName>
        <fullName evidence="4">HTH marR-type domain-containing protein</fullName>
    </recommendedName>
</protein>
<dbReference type="EMBL" id="JBBGZH010000002">
    <property type="protein sequence ID" value="MEJ5021107.1"/>
    <property type="molecule type" value="Genomic_DNA"/>
</dbReference>
<evidence type="ECO:0000313" key="3">
    <source>
        <dbReference type="Proteomes" id="UP001375812"/>
    </source>
</evidence>
<dbReference type="RefSeq" id="WP_339561732.1">
    <property type="nucleotide sequence ID" value="NZ_JBBGZH010000002.1"/>
</dbReference>
<dbReference type="Proteomes" id="UP001375812">
    <property type="component" value="Unassembled WGS sequence"/>
</dbReference>
<gene>
    <name evidence="2" type="ORF">WH297_15400</name>
</gene>
<proteinExistence type="predicted"/>
<sequence>MIERRLDENDRRVRQIVLTERSRLIFEEMRASAADVRTGADGSIPGRVPRDLQFAEKDMLQSVRQRLPSHGTSTGRSNRPTPRRLPEVSAAAKAKKKSEIKPAPCPGQPGAIRRSIGGIFMPRRPRRRGTAAISS</sequence>
<name>A0ABU8PGD4_9HYPH</name>
<accession>A0ABU8PGD4</accession>
<feature type="compositionally biased region" description="Polar residues" evidence="1">
    <location>
        <begin position="70"/>
        <end position="80"/>
    </location>
</feature>
<organism evidence="2 3">
    <name type="scientific">Ochrobactrum vermis</name>
    <dbReference type="NCBI Taxonomy" id="1827297"/>
    <lineage>
        <taxon>Bacteria</taxon>
        <taxon>Pseudomonadati</taxon>
        <taxon>Pseudomonadota</taxon>
        <taxon>Alphaproteobacteria</taxon>
        <taxon>Hyphomicrobiales</taxon>
        <taxon>Brucellaceae</taxon>
        <taxon>Brucella/Ochrobactrum group</taxon>
        <taxon>Ochrobactrum</taxon>
    </lineage>
</organism>
<evidence type="ECO:0008006" key="4">
    <source>
        <dbReference type="Google" id="ProtNLM"/>
    </source>
</evidence>
<dbReference type="InterPro" id="IPR036390">
    <property type="entry name" value="WH_DNA-bd_sf"/>
</dbReference>
<feature type="region of interest" description="Disordered" evidence="1">
    <location>
        <begin position="63"/>
        <end position="135"/>
    </location>
</feature>
<evidence type="ECO:0000313" key="2">
    <source>
        <dbReference type="EMBL" id="MEJ5021107.1"/>
    </source>
</evidence>
<reference evidence="2 3" key="1">
    <citation type="submission" date="2023-12" db="EMBL/GenBank/DDBJ databases">
        <title>Gut-associated functions are favored during microbiome assembly across C. elegans life.</title>
        <authorList>
            <person name="Zimmermann J."/>
        </authorList>
    </citation>
    <scope>NUCLEOTIDE SEQUENCE [LARGE SCALE GENOMIC DNA]</scope>
    <source>
        <strain evidence="2 3">MYb71</strain>
    </source>
</reference>
<keyword evidence="3" id="KW-1185">Reference proteome</keyword>
<evidence type="ECO:0000256" key="1">
    <source>
        <dbReference type="SAM" id="MobiDB-lite"/>
    </source>
</evidence>
<comment type="caution">
    <text evidence="2">The sequence shown here is derived from an EMBL/GenBank/DDBJ whole genome shotgun (WGS) entry which is preliminary data.</text>
</comment>